<dbReference type="InterPro" id="IPR050612">
    <property type="entry name" value="Prok_Mopterin_Oxidored"/>
</dbReference>
<evidence type="ECO:0000256" key="5">
    <source>
        <dbReference type="ARBA" id="ARBA00023014"/>
    </source>
</evidence>
<protein>
    <submittedName>
        <fullName evidence="7">Oxidoreductase</fullName>
    </submittedName>
</protein>
<dbReference type="PANTHER" id="PTHR43742">
    <property type="entry name" value="TRIMETHYLAMINE-N-OXIDE REDUCTASE"/>
    <property type="match status" value="1"/>
</dbReference>
<evidence type="ECO:0000259" key="6">
    <source>
        <dbReference type="PROSITE" id="PS51669"/>
    </source>
</evidence>
<evidence type="ECO:0000256" key="4">
    <source>
        <dbReference type="ARBA" id="ARBA00023004"/>
    </source>
</evidence>
<dbReference type="CDD" id="cd02766">
    <property type="entry name" value="MopB_3"/>
    <property type="match status" value="1"/>
</dbReference>
<dbReference type="SUPFAM" id="SSF53706">
    <property type="entry name" value="Formate dehydrogenase/DMSO reductase, domains 1-3"/>
    <property type="match status" value="1"/>
</dbReference>
<organism evidence="7 8">
    <name type="scientific">Tepidibacillus decaturensis</name>
    <dbReference type="NCBI Taxonomy" id="1413211"/>
    <lineage>
        <taxon>Bacteria</taxon>
        <taxon>Bacillati</taxon>
        <taxon>Bacillota</taxon>
        <taxon>Bacilli</taxon>
        <taxon>Bacillales</taxon>
        <taxon>Bacillaceae</taxon>
        <taxon>Tepidibacillus</taxon>
    </lineage>
</organism>
<dbReference type="PANTHER" id="PTHR43742:SF6">
    <property type="entry name" value="OXIDOREDUCTASE YYAE-RELATED"/>
    <property type="match status" value="1"/>
</dbReference>
<dbReference type="PROSITE" id="PS51669">
    <property type="entry name" value="4FE4S_MOW_BIS_MGD"/>
    <property type="match status" value="1"/>
</dbReference>
<dbReference type="SMART" id="SM00926">
    <property type="entry name" value="Molybdop_Fe4S4"/>
    <property type="match status" value="1"/>
</dbReference>
<dbReference type="Gene3D" id="2.20.25.90">
    <property type="entry name" value="ADC-like domains"/>
    <property type="match status" value="1"/>
</dbReference>
<comment type="caution">
    <text evidence="7">The sequence shown here is derived from an EMBL/GenBank/DDBJ whole genome shotgun (WGS) entry which is preliminary data.</text>
</comment>
<dbReference type="GO" id="GO:0043546">
    <property type="term" value="F:molybdopterin cofactor binding"/>
    <property type="evidence" value="ECO:0007669"/>
    <property type="project" value="InterPro"/>
</dbReference>
<dbReference type="GO" id="GO:0051536">
    <property type="term" value="F:iron-sulfur cluster binding"/>
    <property type="evidence" value="ECO:0007669"/>
    <property type="project" value="UniProtKB-KW"/>
</dbReference>
<evidence type="ECO:0000313" key="8">
    <source>
        <dbReference type="Proteomes" id="UP000070352"/>
    </source>
</evidence>
<dbReference type="SUPFAM" id="SSF50692">
    <property type="entry name" value="ADC-like"/>
    <property type="match status" value="1"/>
</dbReference>
<dbReference type="EMBL" id="LSKU01000001">
    <property type="protein sequence ID" value="KXG44778.1"/>
    <property type="molecule type" value="Genomic_DNA"/>
</dbReference>
<dbReference type="OrthoDB" id="9803192at2"/>
<comment type="cofactor">
    <cofactor evidence="1">
        <name>Mo-bis(molybdopterin guanine dinucleotide)</name>
        <dbReference type="ChEBI" id="CHEBI:60539"/>
    </cofactor>
</comment>
<evidence type="ECO:0000256" key="3">
    <source>
        <dbReference type="ARBA" id="ARBA00022723"/>
    </source>
</evidence>
<dbReference type="InterPro" id="IPR009010">
    <property type="entry name" value="Asp_de-COase-like_dom_sf"/>
</dbReference>
<keyword evidence="8" id="KW-1185">Reference proteome</keyword>
<comment type="similarity">
    <text evidence="2">Belongs to the prokaryotic molybdopterin-containing oxidoreductase family.</text>
</comment>
<dbReference type="Gene3D" id="3.40.50.740">
    <property type="match status" value="1"/>
</dbReference>
<keyword evidence="4" id="KW-0408">Iron</keyword>
<dbReference type="InterPro" id="IPR006657">
    <property type="entry name" value="MoPterin_dinucl-bd_dom"/>
</dbReference>
<keyword evidence="5" id="KW-0411">Iron-sulfur</keyword>
<evidence type="ECO:0000256" key="1">
    <source>
        <dbReference type="ARBA" id="ARBA00001942"/>
    </source>
</evidence>
<dbReference type="RefSeq" id="WP_068726919.1">
    <property type="nucleotide sequence ID" value="NZ_LSKU01000001.1"/>
</dbReference>
<dbReference type="Gene3D" id="3.30.2070.10">
    <property type="entry name" value="Formate dehydrogenase/DMSO reductase"/>
    <property type="match status" value="1"/>
</dbReference>
<dbReference type="AlphaFoldDB" id="A0A135L713"/>
<dbReference type="Proteomes" id="UP000070352">
    <property type="component" value="Unassembled WGS sequence"/>
</dbReference>
<dbReference type="Gene3D" id="3.40.228.10">
    <property type="entry name" value="Dimethylsulfoxide Reductase, domain 2"/>
    <property type="match status" value="1"/>
</dbReference>
<dbReference type="STRING" id="1413211.U473_12650"/>
<dbReference type="Pfam" id="PF00384">
    <property type="entry name" value="Molybdopterin"/>
    <property type="match status" value="1"/>
</dbReference>
<dbReference type="Pfam" id="PF01568">
    <property type="entry name" value="Molydop_binding"/>
    <property type="match status" value="1"/>
</dbReference>
<proteinExistence type="inferred from homology"/>
<accession>A0A135L713</accession>
<evidence type="ECO:0000313" key="7">
    <source>
        <dbReference type="EMBL" id="KXG44778.1"/>
    </source>
</evidence>
<dbReference type="InterPro" id="IPR006656">
    <property type="entry name" value="Mopterin_OxRdtase"/>
</dbReference>
<dbReference type="GO" id="GO:0016491">
    <property type="term" value="F:oxidoreductase activity"/>
    <property type="evidence" value="ECO:0007669"/>
    <property type="project" value="InterPro"/>
</dbReference>
<keyword evidence="3" id="KW-0479">Metal-binding</keyword>
<gene>
    <name evidence="7" type="ORF">U473_12650</name>
</gene>
<reference evidence="7 8" key="1">
    <citation type="submission" date="2016-02" db="EMBL/GenBank/DDBJ databases">
        <title>Draft Genome for Tepidibacillus decaturensis nov. sp. Strain Z9, an Anaerobic, Moderately Thermophilic and Heterotrophic Bacterium from Deep Subsurface of the Illinois Basin, USA.</title>
        <authorList>
            <person name="Dong Y."/>
            <person name="Chang J.Y."/>
            <person name="Sanford R."/>
            <person name="Fouke B.W."/>
        </authorList>
    </citation>
    <scope>NUCLEOTIDE SEQUENCE [LARGE SCALE GENOMIC DNA]</scope>
    <source>
        <strain evidence="7 8">Z9</strain>
    </source>
</reference>
<dbReference type="InterPro" id="IPR006963">
    <property type="entry name" value="Mopterin_OxRdtase_4Fe-4S_dom"/>
</dbReference>
<dbReference type="GO" id="GO:0046872">
    <property type="term" value="F:metal ion binding"/>
    <property type="evidence" value="ECO:0007669"/>
    <property type="project" value="UniProtKB-KW"/>
</dbReference>
<dbReference type="Pfam" id="PF04879">
    <property type="entry name" value="Molybdop_Fe4S4"/>
    <property type="match status" value="1"/>
</dbReference>
<evidence type="ECO:0000256" key="2">
    <source>
        <dbReference type="ARBA" id="ARBA00010312"/>
    </source>
</evidence>
<feature type="domain" description="4Fe-4S Mo/W bis-MGD-type" evidence="6">
    <location>
        <begin position="2"/>
        <end position="59"/>
    </location>
</feature>
<name>A0A135L713_9BACI</name>
<sequence>MEKQWKTACPLNCFDVCGFIVTTENNQVVRIEGDPDHPITKGNICGRGKMIKDRIYDKRRILFPLKKVNGEFIRISWEQALNEISEKMLQIKKEYGPTAILHSYDYSSGGLLKELDKRFFNYFGGMTETVGSLCWGAGIQAQTYDFGNSLSHAIEDVFNAKTIVVWGRNVTSTNMHLYSFIQEAKSNGTSLIVIDPLKNGIAKKADLHVPIRPGMDGMLAFTLSKIIIDNGWHDKEFIQQHTIGFEHFVKEIQTIDIEYISKEINVDIEMIQKLAYVYTQQKPVMTFLGLGMQRYANGGNTIRAIDALVALSGNIGISGGGVNYANLAVGRSFNWAELLEEEKREAYRTFTRPTQAEEILAANDPPIKMMFITRSNVVTQLPQTARTMEALNKVEIKVVIDMFMTDTAKMADYILPSTFVFEEEDIYYGSMFHRVMRYGPKLIDPPGEAWADLKIWTELAKKLRLEGFEKTIEEYFEIALQSLNDYGIDLKTLKEKQQIELPIPAIPWESKVFATPSGKFEFYSEQAEQEGLPATAKIIYPNDSVQLQPKLKEKYPYHLLTIHPNRSLHSQHQFLLYKKGNKPFVMVSKEIAANRHLKNGDPVSVYNDRGKIEGLVKIQEGYHRDTIMIEEGYWYELGGHVNQLTSNGKSDMGNGSILYDCAVMIEKIG</sequence>
<dbReference type="Gene3D" id="2.40.40.20">
    <property type="match status" value="1"/>
</dbReference>